<dbReference type="Proteomes" id="UP000092666">
    <property type="component" value="Unassembled WGS sequence"/>
</dbReference>
<accession>A0A1B9GJV1</accession>
<organism evidence="1 2">
    <name type="scientific">Kwoniella heveanensis BCC8398</name>
    <dbReference type="NCBI Taxonomy" id="1296120"/>
    <lineage>
        <taxon>Eukaryota</taxon>
        <taxon>Fungi</taxon>
        <taxon>Dikarya</taxon>
        <taxon>Basidiomycota</taxon>
        <taxon>Agaricomycotina</taxon>
        <taxon>Tremellomycetes</taxon>
        <taxon>Tremellales</taxon>
        <taxon>Cryptococcaceae</taxon>
        <taxon>Kwoniella</taxon>
    </lineage>
</organism>
<sequence length="292" mass="31343">MASHGYPLDDVEDTSDDDFEYMLQREMTGNPRLMGNSALGILQAVEMLSANPAAAFSAPPATVVAGPSGITHRDEYARFSLARDDGTYVTVARSALNRVTNPQAAVYSCPHPTHSHSSTAPPATYAIPDSSAVTHMTKLRRRDKPVQLEGSTEPFYGHGGERMQISLSTDCKRALKLGPGSRLGCMISSITAGYVQPSSHTFVSEFPAGDDRGTLTIDKKWTAQQCQKNLSAWESSLAEAREEPGMVARKKAIMDGSVFPLKETTDVSKFAGTVAPLGTSSNYDFTSTIGQS</sequence>
<gene>
    <name evidence="1" type="ORF">I316_07194</name>
</gene>
<protein>
    <submittedName>
        <fullName evidence="1">Uncharacterized protein</fullName>
    </submittedName>
</protein>
<keyword evidence="2" id="KW-1185">Reference proteome</keyword>
<reference evidence="2" key="2">
    <citation type="submission" date="2013-12" db="EMBL/GenBank/DDBJ databases">
        <title>Evolution of pathogenesis and genome organization in the Tremellales.</title>
        <authorList>
            <person name="Cuomo C."/>
            <person name="Litvintseva A."/>
            <person name="Heitman J."/>
            <person name="Chen Y."/>
            <person name="Sun S."/>
            <person name="Springer D."/>
            <person name="Dromer F."/>
            <person name="Young S."/>
            <person name="Zeng Q."/>
            <person name="Chapman S."/>
            <person name="Gujja S."/>
            <person name="Saif S."/>
            <person name="Birren B."/>
        </authorList>
    </citation>
    <scope>NUCLEOTIDE SEQUENCE [LARGE SCALE GENOMIC DNA]</scope>
    <source>
        <strain evidence="2">BCC8398</strain>
    </source>
</reference>
<dbReference type="EMBL" id="KV700137">
    <property type="protein sequence ID" value="OCF31225.1"/>
    <property type="molecule type" value="Genomic_DNA"/>
</dbReference>
<proteinExistence type="predicted"/>
<name>A0A1B9GJV1_9TREE</name>
<dbReference type="AlphaFoldDB" id="A0A1B9GJV1"/>
<reference evidence="1 2" key="1">
    <citation type="submission" date="2013-07" db="EMBL/GenBank/DDBJ databases">
        <title>The Genome Sequence of Cryptococcus heveanensis BCC8398.</title>
        <authorList>
            <consortium name="The Broad Institute Genome Sequencing Platform"/>
            <person name="Cuomo C."/>
            <person name="Litvintseva A."/>
            <person name="Chen Y."/>
            <person name="Heitman J."/>
            <person name="Sun S."/>
            <person name="Springer D."/>
            <person name="Dromer F."/>
            <person name="Young S.K."/>
            <person name="Zeng Q."/>
            <person name="Gargeya S."/>
            <person name="Fitzgerald M."/>
            <person name="Abouelleil A."/>
            <person name="Alvarado L."/>
            <person name="Berlin A.M."/>
            <person name="Chapman S.B."/>
            <person name="Dewar J."/>
            <person name="Goldberg J."/>
            <person name="Griggs A."/>
            <person name="Gujja S."/>
            <person name="Hansen M."/>
            <person name="Howarth C."/>
            <person name="Imamovic A."/>
            <person name="Larimer J."/>
            <person name="McCowan C."/>
            <person name="Murphy C."/>
            <person name="Pearson M."/>
            <person name="Priest M."/>
            <person name="Roberts A."/>
            <person name="Saif S."/>
            <person name="Shea T."/>
            <person name="Sykes S."/>
            <person name="Wortman J."/>
            <person name="Nusbaum C."/>
            <person name="Birren B."/>
        </authorList>
    </citation>
    <scope>NUCLEOTIDE SEQUENCE [LARGE SCALE GENOMIC DNA]</scope>
    <source>
        <strain evidence="1 2">BCC8398</strain>
    </source>
</reference>
<evidence type="ECO:0000313" key="1">
    <source>
        <dbReference type="EMBL" id="OCF31225.1"/>
    </source>
</evidence>
<evidence type="ECO:0000313" key="2">
    <source>
        <dbReference type="Proteomes" id="UP000092666"/>
    </source>
</evidence>